<evidence type="ECO:0000256" key="4">
    <source>
        <dbReference type="PIRSR" id="PIRSR601613-1"/>
    </source>
</evidence>
<evidence type="ECO:0000256" key="1">
    <source>
        <dbReference type="ARBA" id="ARBA00001974"/>
    </source>
</evidence>
<dbReference type="EMBL" id="CP002275">
    <property type="protein sequence ID" value="AFS14393.1"/>
    <property type="molecule type" value="Genomic_DNA"/>
</dbReference>
<organism evidence="6 7">
    <name type="scientific">Mycobacterium indicus pranii (strain DSM 45239 / MTCC 9506)</name>
    <dbReference type="NCBI Taxonomy" id="1232724"/>
    <lineage>
        <taxon>Bacteria</taxon>
        <taxon>Bacillati</taxon>
        <taxon>Actinomycetota</taxon>
        <taxon>Actinomycetes</taxon>
        <taxon>Mycobacteriales</taxon>
        <taxon>Mycobacteriaceae</taxon>
        <taxon>Mycobacterium</taxon>
        <taxon>Mycobacterium avium complex (MAC)</taxon>
    </lineage>
</organism>
<dbReference type="InterPro" id="IPR002937">
    <property type="entry name" value="Amino_oxidase"/>
</dbReference>
<name>J9WE33_MYCIP</name>
<protein>
    <submittedName>
        <fullName evidence="6">Putative flavin-containing monoamine oxidase A</fullName>
    </submittedName>
</protein>
<comment type="cofactor">
    <cofactor evidence="1">
        <name>FAD</name>
        <dbReference type="ChEBI" id="CHEBI:57692"/>
    </cofactor>
</comment>
<feature type="binding site" evidence="4">
    <location>
        <position position="40"/>
    </location>
    <ligand>
        <name>FAD</name>
        <dbReference type="ChEBI" id="CHEBI:57692"/>
    </ligand>
</feature>
<dbReference type="Proteomes" id="UP000007329">
    <property type="component" value="Chromosome"/>
</dbReference>
<dbReference type="Gene3D" id="3.50.50.60">
    <property type="entry name" value="FAD/NAD(P)-binding domain"/>
    <property type="match status" value="1"/>
</dbReference>
<dbReference type="AlphaFoldDB" id="J9WE33"/>
<dbReference type="Pfam" id="PF01593">
    <property type="entry name" value="Amino_oxidase"/>
    <property type="match status" value="1"/>
</dbReference>
<evidence type="ECO:0000256" key="2">
    <source>
        <dbReference type="ARBA" id="ARBA00005995"/>
    </source>
</evidence>
<gene>
    <name evidence="6" type="ORF">MIP_03482</name>
</gene>
<feature type="binding site" evidence="4">
    <location>
        <begin position="59"/>
        <end position="60"/>
    </location>
    <ligand>
        <name>FAD</name>
        <dbReference type="ChEBI" id="CHEBI:57692"/>
    </ligand>
</feature>
<dbReference type="GO" id="GO:0016491">
    <property type="term" value="F:oxidoreductase activity"/>
    <property type="evidence" value="ECO:0007669"/>
    <property type="project" value="UniProtKB-KW"/>
</dbReference>
<evidence type="ECO:0000259" key="5">
    <source>
        <dbReference type="Pfam" id="PF01593"/>
    </source>
</evidence>
<dbReference type="RefSeq" id="WP_014941885.1">
    <property type="nucleotide sequence ID" value="NC_018612.1"/>
</dbReference>
<evidence type="ECO:0000313" key="6">
    <source>
        <dbReference type="EMBL" id="AFS14393.1"/>
    </source>
</evidence>
<feature type="binding site" evidence="4">
    <location>
        <position position="428"/>
    </location>
    <ligand>
        <name>FAD</name>
        <dbReference type="ChEBI" id="CHEBI:57692"/>
    </ligand>
</feature>
<dbReference type="PATRIC" id="fig|1232724.3.peg.2423"/>
<dbReference type="KEGG" id="mid:MIP_03482"/>
<dbReference type="HOGENOM" id="CLU_004498_0_4_11"/>
<evidence type="ECO:0000256" key="3">
    <source>
        <dbReference type="ARBA" id="ARBA00023002"/>
    </source>
</evidence>
<dbReference type="InterPro" id="IPR036188">
    <property type="entry name" value="FAD/NAD-bd_sf"/>
</dbReference>
<feature type="domain" description="Amine oxidase" evidence="5">
    <location>
        <begin position="39"/>
        <end position="452"/>
    </location>
</feature>
<sequence length="469" mass="50138">MTYSVFAKRKTSTMRQDPTNAAVNGDSTVTTVAVVGAGLSGLTAARDLHRQGIDVIVLEAADRLGGRAKTETTTLGSQVDLGGQWIGHDHHRLKALAAELGATEYPMHTKPLPLVIDGPRRLSAASPSMLVTALVLAGIEVLSRTGTPERWNATTVEEWLHRVPGRTSRRLLEVLASVSWTADLNKLSIHAMAKMIRNQGGLRTMLSTRGGAQDSLLVEGMGAVVDGLAAELGPRVRPGHRVTSIVRRDRGVTIQTTSGEVRAAKVIVTVPPPMARRIAHEPPLPPDRVELERTTYMGSVYKALAVYERPFWRERNGGEFLVLDKPARGVFDTTSPGGPGHLCVLVGGPAARELDRFDATSRRDVVLGPLTRHVGAEVLEPVSWHEKSWHLDEFAGGGYLALPRAGSTAGLVPVSSAPVGNIHWAGTETATDHAGYLEGAIESGTRAAHEVIAALSCLGSERQRPPIEG</sequence>
<proteinExistence type="inferred from homology"/>
<feature type="binding site" evidence="4">
    <location>
        <position position="242"/>
    </location>
    <ligand>
        <name>FAD</name>
        <dbReference type="ChEBI" id="CHEBI:57692"/>
    </ligand>
</feature>
<dbReference type="InterPro" id="IPR050703">
    <property type="entry name" value="Flavin_MAO"/>
</dbReference>
<dbReference type="PRINTS" id="PR00757">
    <property type="entry name" value="AMINEOXDASEF"/>
</dbReference>
<comment type="similarity">
    <text evidence="2">Belongs to the flavin monoamine oxidase family.</text>
</comment>
<dbReference type="InterPro" id="IPR001613">
    <property type="entry name" value="Flavin_amine_oxidase"/>
</dbReference>
<reference evidence="6 7" key="2">
    <citation type="journal article" date="2012" name="Nucleic Acids Res.">
        <title>Massive gene acquisitions in Mycobacterium indicus pranii provide a perspective on mycobacterial evolution.</title>
        <authorList>
            <person name="Saini V."/>
            <person name="Raghuvanshi S."/>
            <person name="Khurana J.P."/>
            <person name="Ahmed N."/>
            <person name="Hasnain S.E."/>
            <person name="Tyagi A.K."/>
            <person name="Tyagi A.K."/>
        </authorList>
    </citation>
    <scope>NUCLEOTIDE SEQUENCE [LARGE SCALE GENOMIC DNA]</scope>
    <source>
        <strain evidence="7">DSM 45239 / MTCC 9506</strain>
    </source>
</reference>
<accession>J9WE33</accession>
<evidence type="ECO:0000313" key="7">
    <source>
        <dbReference type="Proteomes" id="UP000007329"/>
    </source>
</evidence>
<dbReference type="PANTHER" id="PTHR43563:SF1">
    <property type="entry name" value="AMINE OXIDASE [FLAVIN-CONTAINING] B"/>
    <property type="match status" value="1"/>
</dbReference>
<dbReference type="SUPFAM" id="SSF51905">
    <property type="entry name" value="FAD/NAD(P)-binding domain"/>
    <property type="match status" value="1"/>
</dbReference>
<keyword evidence="3" id="KW-0560">Oxidoreductase</keyword>
<dbReference type="PANTHER" id="PTHR43563">
    <property type="entry name" value="AMINE OXIDASE"/>
    <property type="match status" value="1"/>
</dbReference>
<dbReference type="SUPFAM" id="SSF54373">
    <property type="entry name" value="FAD-linked reductases, C-terminal domain"/>
    <property type="match status" value="1"/>
</dbReference>
<reference evidence="6 7" key="1">
    <citation type="journal article" date="2007" name="PLoS ONE">
        <title>Molecular analysis of a leprosy immunotherapeutic bacillus provides insights into Mycobacterium evolution.</title>
        <authorList>
            <person name="Ahmed N."/>
            <person name="Saini V."/>
            <person name="Raghuvanshi S."/>
            <person name="Khurana J.P."/>
            <person name="Tyagi A.K."/>
            <person name="Tyagi A.K."/>
            <person name="Hasnain S.E."/>
        </authorList>
    </citation>
    <scope>NUCLEOTIDE SEQUENCE [LARGE SCALE GENOMIC DNA]</scope>
    <source>
        <strain evidence="6">MTCC 9506</strain>
    </source>
</reference>